<organism evidence="4 5">
    <name type="scientific">Pontibacillus yanchengensis Y32</name>
    <dbReference type="NCBI Taxonomy" id="1385514"/>
    <lineage>
        <taxon>Bacteria</taxon>
        <taxon>Bacillati</taxon>
        <taxon>Bacillota</taxon>
        <taxon>Bacilli</taxon>
        <taxon>Bacillales</taxon>
        <taxon>Bacillaceae</taxon>
        <taxon>Pontibacillus</taxon>
    </lineage>
</organism>
<dbReference type="Pfam" id="PF22339">
    <property type="entry name" value="YgxA-like_sub_bind"/>
    <property type="match status" value="1"/>
</dbReference>
<evidence type="ECO:0008006" key="6">
    <source>
        <dbReference type="Google" id="ProtNLM"/>
    </source>
</evidence>
<dbReference type="InterPro" id="IPR041143">
    <property type="entry name" value="YgxA_HTH"/>
</dbReference>
<evidence type="ECO:0000313" key="4">
    <source>
        <dbReference type="EMBL" id="KGP70802.1"/>
    </source>
</evidence>
<dbReference type="InterPro" id="IPR036388">
    <property type="entry name" value="WH-like_DNA-bd_sf"/>
</dbReference>
<dbReference type="InterPro" id="IPR054515">
    <property type="entry name" value="YgxA-like_substrate-bd"/>
</dbReference>
<feature type="domain" description="YgxA-like substrate binding" evidence="3">
    <location>
        <begin position="120"/>
        <end position="218"/>
    </location>
</feature>
<feature type="domain" description="Nucleotidyltransferase-like" evidence="1">
    <location>
        <begin position="1"/>
        <end position="118"/>
    </location>
</feature>
<dbReference type="AlphaFoldDB" id="A0A0A2T4U6"/>
<dbReference type="Gene3D" id="1.20.120.330">
    <property type="entry name" value="Nucleotidyltransferases domain 2"/>
    <property type="match status" value="1"/>
</dbReference>
<dbReference type="Pfam" id="PF18576">
    <property type="entry name" value="HTH_52"/>
    <property type="match status" value="1"/>
</dbReference>
<keyword evidence="5" id="KW-1185">Reference proteome</keyword>
<proteinExistence type="predicted"/>
<dbReference type="EMBL" id="AVBF01000114">
    <property type="protein sequence ID" value="KGP70802.1"/>
    <property type="molecule type" value="Genomic_DNA"/>
</dbReference>
<dbReference type="InterPro" id="IPR029348">
    <property type="entry name" value="NTF-like"/>
</dbReference>
<reference evidence="4 5" key="1">
    <citation type="journal article" date="2015" name="Stand. Genomic Sci.">
        <title>High quality draft genome sequence of the moderately halophilic bacterium Pontibacillus yanchengensis Y32(T) and comparison among Pontibacillus genomes.</title>
        <authorList>
            <person name="Huang J."/>
            <person name="Qiao Z.X."/>
            <person name="Tang J.W."/>
            <person name="Wang G."/>
        </authorList>
    </citation>
    <scope>NUCLEOTIDE SEQUENCE [LARGE SCALE GENOMIC DNA]</scope>
    <source>
        <strain evidence="4 5">Y32</strain>
    </source>
</reference>
<dbReference type="InterPro" id="IPR043519">
    <property type="entry name" value="NT_sf"/>
</dbReference>
<dbReference type="RefSeq" id="WP_036824769.1">
    <property type="nucleotide sequence ID" value="NZ_AVBF01000114.1"/>
</dbReference>
<dbReference type="Gene3D" id="3.30.460.10">
    <property type="entry name" value="Beta Polymerase, domain 2"/>
    <property type="match status" value="1"/>
</dbReference>
<accession>A0A0A2T4U6</accession>
<comment type="caution">
    <text evidence="4">The sequence shown here is derived from an EMBL/GenBank/DDBJ whole genome shotgun (WGS) entry which is preliminary data.</text>
</comment>
<gene>
    <name evidence="4" type="ORF">N782_04215</name>
</gene>
<name>A0A0A2T4U6_9BACI</name>
<evidence type="ECO:0000313" key="5">
    <source>
        <dbReference type="Proteomes" id="UP000030147"/>
    </source>
</evidence>
<feature type="domain" description="YgxA-like helix-turn-helix" evidence="2">
    <location>
        <begin position="224"/>
        <end position="286"/>
    </location>
</feature>
<sequence>MEDVLRPIYQERASQKNTLGILIIEKKKPISPLTDNFDVILLIIVRDAEQPWFVKHYEFEDKIAAMHIVEEHQLLQWVDTSAYRRAVEWVIEGKVLFDRNDYIQSLKENLRNFPQEKRDLKKVIEFAKLIRSYHECKDLFESQQYMDAFSRMVHSLHYLARLSVIEKGFHPEVTVWNQVKQIEPEIYKLHQELIQSTETVDKRVQLMLLATEFAINSRTINCTRHFIQIMGEKDEGWTYGELMIHPRIQSYSLDLGALLEYLVEKEIVETVQIETKGQHIYHRKYQLRKKQ</sequence>
<dbReference type="Pfam" id="PF14540">
    <property type="entry name" value="NTF-like"/>
    <property type="match status" value="1"/>
</dbReference>
<dbReference type="STRING" id="1385514.N782_04215"/>
<evidence type="ECO:0000259" key="3">
    <source>
        <dbReference type="Pfam" id="PF22339"/>
    </source>
</evidence>
<evidence type="ECO:0000259" key="2">
    <source>
        <dbReference type="Pfam" id="PF18576"/>
    </source>
</evidence>
<evidence type="ECO:0000259" key="1">
    <source>
        <dbReference type="Pfam" id="PF14540"/>
    </source>
</evidence>
<dbReference type="eggNOG" id="ENOG502Z8VM">
    <property type="taxonomic scope" value="Bacteria"/>
</dbReference>
<dbReference type="Proteomes" id="UP000030147">
    <property type="component" value="Unassembled WGS sequence"/>
</dbReference>
<protein>
    <recommendedName>
        <fullName evidence="6">Nucleotidyltransferase-like domain-containing protein</fullName>
    </recommendedName>
</protein>
<dbReference type="OrthoDB" id="2350973at2"/>
<dbReference type="Gene3D" id="1.10.10.10">
    <property type="entry name" value="Winged helix-like DNA-binding domain superfamily/Winged helix DNA-binding domain"/>
    <property type="match status" value="1"/>
</dbReference>